<feature type="transmembrane region" description="Helical" evidence="7">
    <location>
        <begin position="498"/>
        <end position="521"/>
    </location>
</feature>
<dbReference type="Pfam" id="PF02133">
    <property type="entry name" value="Transp_cyt_pur"/>
    <property type="match status" value="1"/>
</dbReference>
<name>A0A9W8YW55_9PEZI</name>
<evidence type="ECO:0000313" key="8">
    <source>
        <dbReference type="EMBL" id="KAJ4393707.1"/>
    </source>
</evidence>
<keyword evidence="9" id="KW-1185">Reference proteome</keyword>
<protein>
    <submittedName>
        <fullName evidence="8">Uncharacterized protein</fullName>
    </submittedName>
</protein>
<evidence type="ECO:0000256" key="2">
    <source>
        <dbReference type="ARBA" id="ARBA00008974"/>
    </source>
</evidence>
<keyword evidence="3 7" id="KW-0812">Transmembrane</keyword>
<dbReference type="PANTHER" id="PTHR30618">
    <property type="entry name" value="NCS1 FAMILY PURINE/PYRIMIDINE TRANSPORTER"/>
    <property type="match status" value="1"/>
</dbReference>
<keyword evidence="4 7" id="KW-1133">Transmembrane helix</keyword>
<feature type="region of interest" description="Disordered" evidence="6">
    <location>
        <begin position="540"/>
        <end position="573"/>
    </location>
</feature>
<feature type="transmembrane region" description="Helical" evidence="7">
    <location>
        <begin position="250"/>
        <end position="270"/>
    </location>
</feature>
<feature type="transmembrane region" description="Helical" evidence="7">
    <location>
        <begin position="379"/>
        <end position="397"/>
    </location>
</feature>
<dbReference type="AlphaFoldDB" id="A0A9W8YW55"/>
<dbReference type="FunFam" id="1.10.4160.10:FF:000001">
    <property type="entry name" value="Uracil permease, putative"/>
    <property type="match status" value="1"/>
</dbReference>
<accession>A0A9W8YW55</accession>
<dbReference type="InterPro" id="IPR045225">
    <property type="entry name" value="Uracil/uridine/allantoin_perm"/>
</dbReference>
<evidence type="ECO:0000256" key="4">
    <source>
        <dbReference type="ARBA" id="ARBA00022989"/>
    </source>
</evidence>
<comment type="caution">
    <text evidence="8">The sequence shown here is derived from an EMBL/GenBank/DDBJ whole genome shotgun (WGS) entry which is preliminary data.</text>
</comment>
<comment type="subcellular location">
    <subcellularLocation>
        <location evidence="1">Membrane</location>
        <topology evidence="1">Multi-pass membrane protein</topology>
    </subcellularLocation>
</comment>
<evidence type="ECO:0000256" key="5">
    <source>
        <dbReference type="ARBA" id="ARBA00023136"/>
    </source>
</evidence>
<dbReference type="CDD" id="cd11482">
    <property type="entry name" value="SLC-NCS1sbd_NRT1-like"/>
    <property type="match status" value="1"/>
</dbReference>
<feature type="transmembrane region" description="Helical" evidence="7">
    <location>
        <begin position="291"/>
        <end position="319"/>
    </location>
</feature>
<evidence type="ECO:0000256" key="7">
    <source>
        <dbReference type="SAM" id="Phobius"/>
    </source>
</evidence>
<sequence length="573" mass="63284">MGFKKPNISSEGVKQRFTSLRAWELPKSSSNIAPDYVRTNHDMDPTPPEDQTWTIWSIMAYWATDTINLGTWETASSILSVGLSWREAIPCMIVGTFCVAIPMVLNGAIGAKLHVPFSVITTGSFGYYFRYFCIVSRAILAMFWFGIQGANGAQCITVMLRAWAPSYNDIPNHLPANAGITTQGMCSYFLFWIIQLPLLLIHPTKLKPIFIIKLVGAPIAAIATMGWCLHKAGGGGEIWKLQAEATGTRYAWLWLSCMTSVTGSWATLACNIPDFTRYARSANGQFIQLPFLPLIFTVCGVLGIVTTSCTMVFAGQYLWNPLDIISIWLDYGAGGRCAAFFAALAWYIAQVGTNITANSISAANDLTVLFPRWVNIKRGCMIAAVIGGWVLVPWKILSSAATFLSFMNGYSVFLAPISGILVADYWLVKKQHYDIPALYDPHGRYRFSGSLPGFNWRAFIAFVVPVTPLLPGLALSIVSGGTNDPSPKALTDAGIRNLYTFNWLFGFVVSIFLYTSLSWIFPDKQTLLTETIWALDQTPIEGQTSDEEHGRVETSFKKDEKHSLAHESDAKPL</sequence>
<feature type="transmembrane region" description="Helical" evidence="7">
    <location>
        <begin position="115"/>
        <end position="132"/>
    </location>
</feature>
<evidence type="ECO:0000256" key="1">
    <source>
        <dbReference type="ARBA" id="ARBA00004141"/>
    </source>
</evidence>
<dbReference type="GO" id="GO:0005886">
    <property type="term" value="C:plasma membrane"/>
    <property type="evidence" value="ECO:0007669"/>
    <property type="project" value="TreeGrafter"/>
</dbReference>
<dbReference type="PANTHER" id="PTHR30618:SF0">
    <property type="entry name" value="PURINE-URACIL PERMEASE NCS1"/>
    <property type="match status" value="1"/>
</dbReference>
<feature type="transmembrane region" description="Helical" evidence="7">
    <location>
        <begin position="331"/>
        <end position="349"/>
    </location>
</feature>
<feature type="compositionally biased region" description="Basic and acidic residues" evidence="6">
    <location>
        <begin position="546"/>
        <end position="573"/>
    </location>
</feature>
<evidence type="ECO:0000313" key="9">
    <source>
        <dbReference type="Proteomes" id="UP001140453"/>
    </source>
</evidence>
<dbReference type="EMBL" id="JAPEVB010000002">
    <property type="protein sequence ID" value="KAJ4393707.1"/>
    <property type="molecule type" value="Genomic_DNA"/>
</dbReference>
<gene>
    <name evidence="8" type="ORF">N0V93_002922</name>
</gene>
<feature type="transmembrane region" description="Helical" evidence="7">
    <location>
        <begin position="139"/>
        <end position="160"/>
    </location>
</feature>
<feature type="transmembrane region" description="Helical" evidence="7">
    <location>
        <begin position="88"/>
        <end position="109"/>
    </location>
</feature>
<dbReference type="Gene3D" id="1.10.4160.10">
    <property type="entry name" value="Hydantoin permease"/>
    <property type="match status" value="1"/>
</dbReference>
<comment type="similarity">
    <text evidence="2">Belongs to the purine-cytosine permease (2.A.39) family.</text>
</comment>
<feature type="transmembrane region" description="Helical" evidence="7">
    <location>
        <begin position="180"/>
        <end position="201"/>
    </location>
</feature>
<reference evidence="8" key="1">
    <citation type="submission" date="2022-10" db="EMBL/GenBank/DDBJ databases">
        <title>Tapping the CABI collections for fungal endophytes: first genome assemblies for Collariella, Neodidymelliopsis, Ascochyta clinopodiicola, Didymella pomorum, Didymosphaeria variabile, Neocosmospora piperis and Neocucurbitaria cava.</title>
        <authorList>
            <person name="Hill R."/>
        </authorList>
    </citation>
    <scope>NUCLEOTIDE SEQUENCE</scope>
    <source>
        <strain evidence="8">IMI 355082</strain>
    </source>
</reference>
<feature type="transmembrane region" description="Helical" evidence="7">
    <location>
        <begin position="210"/>
        <end position="230"/>
    </location>
</feature>
<evidence type="ECO:0000256" key="6">
    <source>
        <dbReference type="SAM" id="MobiDB-lite"/>
    </source>
</evidence>
<organism evidence="8 9">
    <name type="scientific">Gnomoniopsis smithogilvyi</name>
    <dbReference type="NCBI Taxonomy" id="1191159"/>
    <lineage>
        <taxon>Eukaryota</taxon>
        <taxon>Fungi</taxon>
        <taxon>Dikarya</taxon>
        <taxon>Ascomycota</taxon>
        <taxon>Pezizomycotina</taxon>
        <taxon>Sordariomycetes</taxon>
        <taxon>Sordariomycetidae</taxon>
        <taxon>Diaporthales</taxon>
        <taxon>Gnomoniaceae</taxon>
        <taxon>Gnomoniopsis</taxon>
    </lineage>
</organism>
<dbReference type="OrthoDB" id="2018619at2759"/>
<dbReference type="GO" id="GO:0015205">
    <property type="term" value="F:nucleobase transmembrane transporter activity"/>
    <property type="evidence" value="ECO:0007669"/>
    <property type="project" value="TreeGrafter"/>
</dbReference>
<proteinExistence type="inferred from homology"/>
<keyword evidence="5 7" id="KW-0472">Membrane</keyword>
<dbReference type="InterPro" id="IPR001248">
    <property type="entry name" value="Pur-cyt_permease"/>
</dbReference>
<dbReference type="Proteomes" id="UP001140453">
    <property type="component" value="Unassembled WGS sequence"/>
</dbReference>
<evidence type="ECO:0000256" key="3">
    <source>
        <dbReference type="ARBA" id="ARBA00022692"/>
    </source>
</evidence>
<feature type="transmembrane region" description="Helical" evidence="7">
    <location>
        <begin position="454"/>
        <end position="478"/>
    </location>
</feature>